<feature type="compositionally biased region" description="Basic and acidic residues" evidence="9">
    <location>
        <begin position="334"/>
        <end position="367"/>
    </location>
</feature>
<keyword evidence="8" id="KW-0137">Centromere</keyword>
<evidence type="ECO:0000256" key="1">
    <source>
        <dbReference type="ARBA" id="ARBA00004584"/>
    </source>
</evidence>
<keyword evidence="5" id="KW-0159">Chromosome partition</keyword>
<feature type="region of interest" description="Disordered" evidence="9">
    <location>
        <begin position="150"/>
        <end position="391"/>
    </location>
</feature>
<evidence type="ECO:0000256" key="5">
    <source>
        <dbReference type="ARBA" id="ARBA00022829"/>
    </source>
</evidence>
<feature type="region of interest" description="Disordered" evidence="9">
    <location>
        <begin position="403"/>
        <end position="486"/>
    </location>
</feature>
<dbReference type="InterPro" id="IPR038889">
    <property type="entry name" value="Shugoshin1/2"/>
</dbReference>
<evidence type="ECO:0000313" key="11">
    <source>
        <dbReference type="Ensembl" id="ENSPNAP00000038854.1"/>
    </source>
</evidence>
<dbReference type="GO" id="GO:0000775">
    <property type="term" value="C:chromosome, centromeric region"/>
    <property type="evidence" value="ECO:0007669"/>
    <property type="project" value="UniProtKB-SubCell"/>
</dbReference>
<keyword evidence="7" id="KW-0131">Cell cycle</keyword>
<keyword evidence="12" id="KW-1185">Reference proteome</keyword>
<dbReference type="Pfam" id="PF07557">
    <property type="entry name" value="Shugoshin_C"/>
    <property type="match status" value="1"/>
</dbReference>
<evidence type="ECO:0000313" key="12">
    <source>
        <dbReference type="Proteomes" id="UP001501920"/>
    </source>
</evidence>
<protein>
    <submittedName>
        <fullName evidence="11">Shugoshin 1</fullName>
    </submittedName>
</protein>
<dbReference type="Proteomes" id="UP001501920">
    <property type="component" value="Chromosome 14"/>
</dbReference>
<feature type="compositionally biased region" description="Basic residues" evidence="9">
    <location>
        <begin position="217"/>
        <end position="234"/>
    </location>
</feature>
<dbReference type="InterPro" id="IPR011515">
    <property type="entry name" value="Shugoshin_C"/>
</dbReference>
<evidence type="ECO:0000256" key="6">
    <source>
        <dbReference type="ARBA" id="ARBA00023054"/>
    </source>
</evidence>
<evidence type="ECO:0000256" key="3">
    <source>
        <dbReference type="ARBA" id="ARBA00022454"/>
    </source>
</evidence>
<dbReference type="GO" id="GO:0045132">
    <property type="term" value="P:meiotic chromosome segregation"/>
    <property type="evidence" value="ECO:0007669"/>
    <property type="project" value="InterPro"/>
</dbReference>
<evidence type="ECO:0000256" key="4">
    <source>
        <dbReference type="ARBA" id="ARBA00022618"/>
    </source>
</evidence>
<dbReference type="PANTHER" id="PTHR21577">
    <property type="entry name" value="SHUGOSHIN"/>
    <property type="match status" value="1"/>
</dbReference>
<evidence type="ECO:0000259" key="10">
    <source>
        <dbReference type="Pfam" id="PF07557"/>
    </source>
</evidence>
<keyword evidence="3" id="KW-0158">Chromosome</keyword>
<dbReference type="Ensembl" id="ENSPNAT00000052526.1">
    <property type="protein sequence ID" value="ENSPNAP00000038854.1"/>
    <property type="gene ID" value="ENSPNAG00000011816.2"/>
</dbReference>
<evidence type="ECO:0000256" key="8">
    <source>
        <dbReference type="ARBA" id="ARBA00023328"/>
    </source>
</evidence>
<proteinExistence type="inferred from homology"/>
<dbReference type="PANTHER" id="PTHR21577:SF3">
    <property type="entry name" value="SHUGOSHIN 1-RELATED"/>
    <property type="match status" value="1"/>
</dbReference>
<comment type="subcellular location">
    <subcellularLocation>
        <location evidence="1">Chromosome</location>
        <location evidence="1">Centromere</location>
    </subcellularLocation>
</comment>
<evidence type="ECO:0000256" key="9">
    <source>
        <dbReference type="SAM" id="MobiDB-lite"/>
    </source>
</evidence>
<evidence type="ECO:0000256" key="7">
    <source>
        <dbReference type="ARBA" id="ARBA00023306"/>
    </source>
</evidence>
<organism evidence="11 12">
    <name type="scientific">Pygocentrus nattereri</name>
    <name type="common">Red-bellied piranha</name>
    <dbReference type="NCBI Taxonomy" id="42514"/>
    <lineage>
        <taxon>Eukaryota</taxon>
        <taxon>Metazoa</taxon>
        <taxon>Chordata</taxon>
        <taxon>Craniata</taxon>
        <taxon>Vertebrata</taxon>
        <taxon>Euteleostomi</taxon>
        <taxon>Actinopterygii</taxon>
        <taxon>Neopterygii</taxon>
        <taxon>Teleostei</taxon>
        <taxon>Ostariophysi</taxon>
        <taxon>Characiformes</taxon>
        <taxon>Characoidei</taxon>
        <taxon>Pygocentrus</taxon>
    </lineage>
</organism>
<dbReference type="GO" id="GO:0005634">
    <property type="term" value="C:nucleus"/>
    <property type="evidence" value="ECO:0007669"/>
    <property type="project" value="InterPro"/>
</dbReference>
<reference evidence="11 12" key="1">
    <citation type="submission" date="2020-10" db="EMBL/GenBank/DDBJ databases">
        <title>Pygocentrus nattereri (red-bellied piranha) genome, fPygNat1, primary haplotype.</title>
        <authorList>
            <person name="Myers G."/>
            <person name="Meyer A."/>
            <person name="Karagic N."/>
            <person name="Pippel M."/>
            <person name="Winkler S."/>
            <person name="Tracey A."/>
            <person name="Wood J."/>
            <person name="Formenti G."/>
            <person name="Howe K."/>
            <person name="Fedrigo O."/>
            <person name="Jarvis E.D."/>
        </authorList>
    </citation>
    <scope>NUCLEOTIDE SEQUENCE [LARGE SCALE GENOMIC DNA]</scope>
</reference>
<name>A0AAR2ILH1_PYGNA</name>
<reference evidence="11" key="2">
    <citation type="submission" date="2025-08" db="UniProtKB">
        <authorList>
            <consortium name="Ensembl"/>
        </authorList>
    </citation>
    <scope>IDENTIFICATION</scope>
</reference>
<feature type="region of interest" description="Disordered" evidence="9">
    <location>
        <begin position="506"/>
        <end position="549"/>
    </location>
</feature>
<evidence type="ECO:0000256" key="2">
    <source>
        <dbReference type="ARBA" id="ARBA00010845"/>
    </source>
</evidence>
<comment type="similarity">
    <text evidence="2">Belongs to the shugoshin family.</text>
</comment>
<sequence length="692" mass="75894">MPDANLPPRSLPAVGRPVMWVARACLCARLYFWKRSAMVRERVVQKKSFQQSLDDIKEKMKEKRNQRLASASTASHGLSKLKSKNAAAVKPFVLKTVQVNNKALALALQAEREKVRQAQGVILQMKRERQALIFHLLMLKRALREAGAVRQMSSSEEPQLILPEPTSPQPGAKAETVPQEEELDPADPLTGTGSSEPDAVPGGLGDGQVSLPVTIGTRRRRDGRKRSERLRRRSSLFDPASMGVIVAEEVEPPPSDMTGGLCDQDPELNLEANAFERGLTDENASTAEQKSLPANMTDGSQAGLDSVQHSTPEPLQRSVSRQTKKKPAQAVARSKPERGRRPDRIPLKKPWENSKPRARSKSRDRSHNRGQTAPPPCDRLNSSLGGNDTFDFDCKEAIHITPFRAGSKTSENQTEEALPSPVAPPSPVAVETESSPSEEEADDSLYVPDKKFRRARSPPPRRARSKRRSAQRRGTENAPLKNRTEINKACAEPSGDALLIHTGLHLPQSPETGLHFPESPVCPPPENSSKSASGQESKEAPFSGTETVSPLLVTPAGEAGLMMDGPFFELTNYPSQSAEAENSVPAVMDKVRRRKGGLVVRSCLGLALSDVTNLSPAAYQKPVPGRDSTPGPARKRRCTSAVNYKEPSISSKLRRGDKFTDTQFLRSPIFKQKSRRSLKALEKYNESFVGCR</sequence>
<dbReference type="Gene3D" id="1.20.5.730">
    <property type="entry name" value="Single helix bin"/>
    <property type="match status" value="1"/>
</dbReference>
<feature type="compositionally biased region" description="Polar residues" evidence="9">
    <location>
        <begin position="307"/>
        <end position="321"/>
    </location>
</feature>
<feature type="compositionally biased region" description="Polar residues" evidence="9">
    <location>
        <begin position="282"/>
        <end position="300"/>
    </location>
</feature>
<feature type="domain" description="Shugoshin C-terminal" evidence="10">
    <location>
        <begin position="634"/>
        <end position="655"/>
    </location>
</feature>
<keyword evidence="6" id="KW-0175">Coiled coil</keyword>
<feature type="compositionally biased region" description="Basic residues" evidence="9">
    <location>
        <begin position="451"/>
        <end position="471"/>
    </location>
</feature>
<reference evidence="11" key="3">
    <citation type="submission" date="2025-09" db="UniProtKB">
        <authorList>
            <consortium name="Ensembl"/>
        </authorList>
    </citation>
    <scope>IDENTIFICATION</scope>
</reference>
<dbReference type="AlphaFoldDB" id="A0AAR2ILH1"/>
<keyword evidence="4" id="KW-0132">Cell division</keyword>
<accession>A0AAR2ILH1</accession>
<feature type="region of interest" description="Disordered" evidence="9">
    <location>
        <begin position="619"/>
        <end position="638"/>
    </location>
</feature>
<dbReference type="GeneTree" id="ENSGT00940000154107"/>
<dbReference type="GO" id="GO:0051301">
    <property type="term" value="P:cell division"/>
    <property type="evidence" value="ECO:0007669"/>
    <property type="project" value="UniProtKB-KW"/>
</dbReference>